<accession>A0A931FGP7</accession>
<dbReference type="Proteomes" id="UP000657385">
    <property type="component" value="Unassembled WGS sequence"/>
</dbReference>
<gene>
    <name evidence="2" type="ORF">I2501_17395</name>
</gene>
<name>A0A931FGP7_9ACTN</name>
<dbReference type="AlphaFoldDB" id="A0A931FGP7"/>
<dbReference type="SUPFAM" id="SSF53187">
    <property type="entry name" value="Zn-dependent exopeptidases"/>
    <property type="match status" value="1"/>
</dbReference>
<reference evidence="2" key="1">
    <citation type="submission" date="2020-11" db="EMBL/GenBank/DDBJ databases">
        <title>Isolation and identification of active actinomycetes.</title>
        <authorList>
            <person name="Yu B."/>
        </authorList>
    </citation>
    <scope>NUCLEOTIDE SEQUENCE</scope>
    <source>
        <strain evidence="2">NEAU-YB345</strain>
    </source>
</reference>
<organism evidence="2 3">
    <name type="scientific">Streptacidiphilus fuscans</name>
    <dbReference type="NCBI Taxonomy" id="2789292"/>
    <lineage>
        <taxon>Bacteria</taxon>
        <taxon>Bacillati</taxon>
        <taxon>Actinomycetota</taxon>
        <taxon>Actinomycetes</taxon>
        <taxon>Kitasatosporales</taxon>
        <taxon>Streptomycetaceae</taxon>
        <taxon>Streptacidiphilus</taxon>
    </lineage>
</organism>
<dbReference type="EMBL" id="JADPRT010000006">
    <property type="protein sequence ID" value="MBF9069799.1"/>
    <property type="molecule type" value="Genomic_DNA"/>
</dbReference>
<sequence length="519" mass="54353">MPRRLRPLRTGAATAARRLRPAAARRQTGGAGRAGRAGCAGCADRTDGAGRPVTDHATTARLTPDDHALLLDLLSLPTVGPLEQQPDAPPPELWQAQHRYAVAAAELGFTVLHHAAPDPECLRCPDTPLTVRQAAADQADFLDDQPSLVLSLGPATAPRERTVMANVHLDTVAGQQPVSFDGRRFHGRGAIDAKGPAVALLAGVRAAVAARPDLPRDTRILIQAVSGEEGGALGTFGTRPLVEAGHYGRLNLFCEPTGGRALLRSTASMTARIEVAGEDAVDDRPGSGHNATVLLGFLAHHLAVVLDPALDPADGQICVAGLHTGTLHNRVYGSGSLLVNLSYRSAAVGRRLERRFLDAVQGGLRAFADAHRGSHRLARTAADAPTATRVTWLKRGLPALDSEDAGASWLLPLLARADVPLWPADEPAFTCDAIWTGGLPDARTVVLGPGSLDANHAHAEGEFADLSDLDGFACAVARLLTQFTRETPSARSTVPHAAVEPTTPPRSVDAASGQPAGRL</sequence>
<feature type="compositionally biased region" description="Low complexity" evidence="1">
    <location>
        <begin position="8"/>
        <end position="28"/>
    </location>
</feature>
<dbReference type="Pfam" id="PF01546">
    <property type="entry name" value="Peptidase_M20"/>
    <property type="match status" value="1"/>
</dbReference>
<evidence type="ECO:0000313" key="3">
    <source>
        <dbReference type="Proteomes" id="UP000657385"/>
    </source>
</evidence>
<dbReference type="Gene3D" id="3.30.70.360">
    <property type="match status" value="1"/>
</dbReference>
<evidence type="ECO:0000256" key="1">
    <source>
        <dbReference type="SAM" id="MobiDB-lite"/>
    </source>
</evidence>
<feature type="region of interest" description="Disordered" evidence="1">
    <location>
        <begin position="487"/>
        <end position="519"/>
    </location>
</feature>
<dbReference type="Gene3D" id="3.40.630.10">
    <property type="entry name" value="Zn peptidases"/>
    <property type="match status" value="1"/>
</dbReference>
<dbReference type="InterPro" id="IPR050072">
    <property type="entry name" value="Peptidase_M20A"/>
</dbReference>
<dbReference type="GO" id="GO:0016787">
    <property type="term" value="F:hydrolase activity"/>
    <property type="evidence" value="ECO:0007669"/>
    <property type="project" value="InterPro"/>
</dbReference>
<protein>
    <submittedName>
        <fullName evidence="2">M20/M25/M40 family metallo-hydrolase</fullName>
    </submittedName>
</protein>
<proteinExistence type="predicted"/>
<dbReference type="PANTHER" id="PTHR43808">
    <property type="entry name" value="ACETYLORNITHINE DEACETYLASE"/>
    <property type="match status" value="1"/>
</dbReference>
<evidence type="ECO:0000313" key="2">
    <source>
        <dbReference type="EMBL" id="MBF9069799.1"/>
    </source>
</evidence>
<dbReference type="InterPro" id="IPR002933">
    <property type="entry name" value="Peptidase_M20"/>
</dbReference>
<feature type="region of interest" description="Disordered" evidence="1">
    <location>
        <begin position="1"/>
        <end position="53"/>
    </location>
</feature>
<comment type="caution">
    <text evidence="2">The sequence shown here is derived from an EMBL/GenBank/DDBJ whole genome shotgun (WGS) entry which is preliminary data.</text>
</comment>
<keyword evidence="3" id="KW-1185">Reference proteome</keyword>